<accession>A0A6J7RFQ3</accession>
<name>A0A6J7RFQ3_9ZZZZ</name>
<evidence type="ECO:0000256" key="1">
    <source>
        <dbReference type="ARBA" id="ARBA00009922"/>
    </source>
</evidence>
<dbReference type="InterPro" id="IPR010997">
    <property type="entry name" value="HRDC-like_sf"/>
</dbReference>
<keyword evidence="5" id="KW-0067">ATP-binding</keyword>
<dbReference type="GO" id="GO:0003677">
    <property type="term" value="F:DNA binding"/>
    <property type="evidence" value="ECO:0007669"/>
    <property type="project" value="UniProtKB-KW"/>
</dbReference>
<dbReference type="InterPro" id="IPR002121">
    <property type="entry name" value="HRDC_dom"/>
</dbReference>
<keyword evidence="4" id="KW-0347">Helicase</keyword>
<dbReference type="GO" id="GO:0005524">
    <property type="term" value="F:ATP binding"/>
    <property type="evidence" value="ECO:0007669"/>
    <property type="project" value="UniProtKB-KW"/>
</dbReference>
<dbReference type="GO" id="GO:0016787">
    <property type="term" value="F:hydrolase activity"/>
    <property type="evidence" value="ECO:0007669"/>
    <property type="project" value="UniProtKB-KW"/>
</dbReference>
<dbReference type="EMBL" id="CAFBPN010000087">
    <property type="protein sequence ID" value="CAB5027582.1"/>
    <property type="molecule type" value="Genomic_DNA"/>
</dbReference>
<dbReference type="GO" id="GO:0000725">
    <property type="term" value="P:recombinational repair"/>
    <property type="evidence" value="ECO:0007669"/>
    <property type="project" value="TreeGrafter"/>
</dbReference>
<dbReference type="InterPro" id="IPR014016">
    <property type="entry name" value="UvrD-like_ATP-bd"/>
</dbReference>
<comment type="catalytic activity">
    <reaction evidence="10">
        <text>ATP + H2O = ADP + phosphate + H(+)</text>
        <dbReference type="Rhea" id="RHEA:13065"/>
        <dbReference type="ChEBI" id="CHEBI:15377"/>
        <dbReference type="ChEBI" id="CHEBI:15378"/>
        <dbReference type="ChEBI" id="CHEBI:30616"/>
        <dbReference type="ChEBI" id="CHEBI:43474"/>
        <dbReference type="ChEBI" id="CHEBI:456216"/>
        <dbReference type="EC" id="5.6.2.4"/>
    </reaction>
</comment>
<evidence type="ECO:0000256" key="6">
    <source>
        <dbReference type="ARBA" id="ARBA00023125"/>
    </source>
</evidence>
<evidence type="ECO:0000313" key="13">
    <source>
        <dbReference type="EMBL" id="CAB5027582.1"/>
    </source>
</evidence>
<protein>
    <recommendedName>
        <fullName evidence="9">DNA 3'-5' helicase</fullName>
        <ecNumber evidence="9">5.6.2.4</ecNumber>
    </recommendedName>
</protein>
<keyword evidence="2" id="KW-0547">Nucleotide-binding</keyword>
<keyword evidence="3" id="KW-0378">Hydrolase</keyword>
<dbReference type="PROSITE" id="PS50967">
    <property type="entry name" value="HRDC"/>
    <property type="match status" value="1"/>
</dbReference>
<evidence type="ECO:0000256" key="8">
    <source>
        <dbReference type="ARBA" id="ARBA00034617"/>
    </source>
</evidence>
<dbReference type="Gene3D" id="3.40.50.300">
    <property type="entry name" value="P-loop containing nucleotide triphosphate hydrolases"/>
    <property type="match status" value="3"/>
</dbReference>
<evidence type="ECO:0000256" key="3">
    <source>
        <dbReference type="ARBA" id="ARBA00022801"/>
    </source>
</evidence>
<dbReference type="CDD" id="cd17932">
    <property type="entry name" value="DEXQc_UvrD"/>
    <property type="match status" value="1"/>
</dbReference>
<dbReference type="InterPro" id="IPR014017">
    <property type="entry name" value="DNA_helicase_UvrD-like_C"/>
</dbReference>
<evidence type="ECO:0000259" key="12">
    <source>
        <dbReference type="PROSITE" id="PS51198"/>
    </source>
</evidence>
<reference evidence="13" key="1">
    <citation type="submission" date="2020-05" db="EMBL/GenBank/DDBJ databases">
        <authorList>
            <person name="Chiriac C."/>
            <person name="Salcher M."/>
            <person name="Ghai R."/>
            <person name="Kavagutti S V."/>
        </authorList>
    </citation>
    <scope>NUCLEOTIDE SEQUENCE</scope>
</reference>
<dbReference type="InterPro" id="IPR000212">
    <property type="entry name" value="DNA_helicase_UvrD/REP"/>
</dbReference>
<sequence>MPPSSLLYALDAEQHQAVTAPADAVIVLAGAGSGKTTVLTQRIDYRIDNATADAEHTLAITFTREAAAQLRRRTPRGIHTGTFHAIAFALLRQRYTDQGRPLPTVLTNRYGIVNESIKFIRSRVNVQEALSELEWLQARALTPQAYTAAATAAKRTTTAQPEDLEKVFSEYEKTKAKRGVVDLGDLLARTTHDIANDFDYAEATRWRYRHLLVDEAQDMNPQQFAFFSALRGKNRDVFVVGDPLQSIYGWNGAEPSLFDTLPEKLGGAHIVHLVNNYRCSPVIVAAGLHVLTNNGIPATARSTKLDGDAITIQGYANEHDEANGIALLATQAHRSLARWSDIAVLVRTNTQREVVAGALKKHHIPVLTRGQSAVVAPLLQEVAALTHRYALADWALELRMASEPDSPEFLLSEQVNEFLQDHPTGAAHGSMFMSWLSTVGQRTNLSEDGIELLTFHAAKGREWNTVFIAGAEQGLLPHSSSRTAAQKAEEVRLAYVAITRAAEKLFVTHAAERNSRKANPSKYFVNLPLGETTAARMPEEIMQYAKAVSAATPKGALRAWRKERARQLNTTEVGICNDAILARLEKELPSSQEELASLFGALTAESLAPSLLPLLAQFTAPNTK</sequence>
<feature type="domain" description="UvrD-like helicase ATP-binding" evidence="12">
    <location>
        <begin position="8"/>
        <end position="280"/>
    </location>
</feature>
<comment type="catalytic activity">
    <reaction evidence="8">
        <text>Couples ATP hydrolysis with the unwinding of duplex DNA by translocating in the 3'-5' direction.</text>
        <dbReference type="EC" id="5.6.2.4"/>
    </reaction>
</comment>
<feature type="domain" description="HRDC" evidence="11">
    <location>
        <begin position="547"/>
        <end position="624"/>
    </location>
</feature>
<gene>
    <name evidence="13" type="ORF">UFOPK4098_01263</name>
</gene>
<evidence type="ECO:0000256" key="10">
    <source>
        <dbReference type="ARBA" id="ARBA00048988"/>
    </source>
</evidence>
<dbReference type="InterPro" id="IPR013986">
    <property type="entry name" value="DExx_box_DNA_helicase_dom_sf"/>
</dbReference>
<comment type="similarity">
    <text evidence="1">Belongs to the helicase family. UvrD subfamily.</text>
</comment>
<dbReference type="InterPro" id="IPR027417">
    <property type="entry name" value="P-loop_NTPase"/>
</dbReference>
<dbReference type="SUPFAM" id="SSF52540">
    <property type="entry name" value="P-loop containing nucleoside triphosphate hydrolases"/>
    <property type="match status" value="1"/>
</dbReference>
<dbReference type="PANTHER" id="PTHR11070:SF2">
    <property type="entry name" value="ATP-DEPENDENT DNA HELICASE SRS2"/>
    <property type="match status" value="1"/>
</dbReference>
<dbReference type="SUPFAM" id="SSF47819">
    <property type="entry name" value="HRDC-like"/>
    <property type="match status" value="1"/>
</dbReference>
<dbReference type="EC" id="5.6.2.4" evidence="9"/>
<evidence type="ECO:0000259" key="11">
    <source>
        <dbReference type="PROSITE" id="PS50967"/>
    </source>
</evidence>
<evidence type="ECO:0000256" key="2">
    <source>
        <dbReference type="ARBA" id="ARBA00022741"/>
    </source>
</evidence>
<dbReference type="Gene3D" id="1.10.486.10">
    <property type="entry name" value="PCRA, domain 4"/>
    <property type="match status" value="1"/>
</dbReference>
<dbReference type="PANTHER" id="PTHR11070">
    <property type="entry name" value="UVRD / RECB / PCRA DNA HELICASE FAMILY MEMBER"/>
    <property type="match status" value="1"/>
</dbReference>
<evidence type="ECO:0000256" key="7">
    <source>
        <dbReference type="ARBA" id="ARBA00023235"/>
    </source>
</evidence>
<dbReference type="Pfam" id="PF13361">
    <property type="entry name" value="UvrD_C"/>
    <property type="match status" value="2"/>
</dbReference>
<dbReference type="GO" id="GO:0043138">
    <property type="term" value="F:3'-5' DNA helicase activity"/>
    <property type="evidence" value="ECO:0007669"/>
    <property type="project" value="UniProtKB-EC"/>
</dbReference>
<organism evidence="13">
    <name type="scientific">freshwater metagenome</name>
    <dbReference type="NCBI Taxonomy" id="449393"/>
    <lineage>
        <taxon>unclassified sequences</taxon>
        <taxon>metagenomes</taxon>
        <taxon>ecological metagenomes</taxon>
    </lineage>
</organism>
<dbReference type="Gene3D" id="1.10.10.160">
    <property type="match status" value="1"/>
</dbReference>
<dbReference type="Pfam" id="PF00570">
    <property type="entry name" value="HRDC"/>
    <property type="match status" value="1"/>
</dbReference>
<dbReference type="Gene3D" id="1.10.150.80">
    <property type="entry name" value="HRDC domain"/>
    <property type="match status" value="1"/>
</dbReference>
<keyword evidence="7" id="KW-0413">Isomerase</keyword>
<evidence type="ECO:0000256" key="4">
    <source>
        <dbReference type="ARBA" id="ARBA00022806"/>
    </source>
</evidence>
<dbReference type="AlphaFoldDB" id="A0A6J7RFQ3"/>
<dbReference type="InterPro" id="IPR044876">
    <property type="entry name" value="HRDC_dom_sf"/>
</dbReference>
<keyword evidence="6" id="KW-0238">DNA-binding</keyword>
<dbReference type="Pfam" id="PF00580">
    <property type="entry name" value="UvrD-helicase"/>
    <property type="match status" value="1"/>
</dbReference>
<evidence type="ECO:0000256" key="9">
    <source>
        <dbReference type="ARBA" id="ARBA00034808"/>
    </source>
</evidence>
<proteinExistence type="inferred from homology"/>
<dbReference type="PROSITE" id="PS51198">
    <property type="entry name" value="UVRD_HELICASE_ATP_BIND"/>
    <property type="match status" value="1"/>
</dbReference>
<evidence type="ECO:0000256" key="5">
    <source>
        <dbReference type="ARBA" id="ARBA00022840"/>
    </source>
</evidence>